<dbReference type="CDD" id="cd04486">
    <property type="entry name" value="YhcR_OBF_like"/>
    <property type="match status" value="2"/>
</dbReference>
<dbReference type="RefSeq" id="WP_050003526.1">
    <property type="nucleotide sequence ID" value="NZ_CP008887.1"/>
</dbReference>
<dbReference type="STRING" id="1505907.TEU_09575"/>
<dbReference type="GeneID" id="25153681"/>
<feature type="domain" description="IFT52 GIFT" evidence="1">
    <location>
        <begin position="536"/>
        <end position="643"/>
    </location>
</feature>
<sequence length="766" mass="84247">MRRWGLALIVLLVLGTLPTAMLPLASAAVQYVSIHDIQYTEDPSGDSPYNGQLVMTSGVVTAVTSKGFFIQNGTGPWSGIYVYLGTSPSVNQGDLILVTGTVEEHYGLTQIKAAPEDVDVTGTADIPEPVVLQTGDVSQEQWESVLVKVENVVVTNPDLGHGEWEIDDGSGSARVDDLMYRYTPEADQELSYVIGVVYYSYGNFKIEPRSAEDIGLPPATPQYQTIKEIRENWEDGKLVLTSGVVIGTRSTGFFIQNGTEPNSGIYVYVGGSPGVKLGDVVQVIGTTGVYKGLYQITDPTYEVVGTSELPEPVLITAGEMSDAYQSMLVRLKNVKVTKVDGKAITVEDSTGALVLYDYYEIMDVEVGDTLEYVEGIGYKYNIIEVYPTNYTKVPKAAPNPNALAFGLTIYYGRQYESKLSDLDELYEEFASVVSELTSYGVTFDEKLEAKINWVKSSMAAVNEEYELYKEFAASAQKNGLYLPAMIHIRRALFLGEDVKEEIEFLLPYLKGALEKVKSSSNQTGTQTNITLTMARVLIDASHGQHYVEDVGVEGLSKKIKSELGWEVTINRDPLTPDLLEGYDVVIILNPVRDLSSEEVSALQKYIENGGGLFIAGDWYRYSRLESLNAVVSKYGITFNADELMDDEKNSGKPYYPFVGIYNKAHPAMKFVPDDWTIYYNGGTLTISGNAVWLIKGYDTSYSVDADGNVVMAKGTNPILAAAVEAGKGRIIAYGSSKALSDDYRQKYIKSNWPFIKGALLWLAHQE</sequence>
<gene>
    <name evidence="2" type="ORF">TEU_09575</name>
</gene>
<dbReference type="InterPro" id="IPR029062">
    <property type="entry name" value="Class_I_gatase-like"/>
</dbReference>
<dbReference type="CDD" id="cd03143">
    <property type="entry name" value="A4_beta-galactosidase_middle_domain"/>
    <property type="match status" value="1"/>
</dbReference>
<evidence type="ECO:0000313" key="2">
    <source>
        <dbReference type="EMBL" id="AIU70560.1"/>
    </source>
</evidence>
<dbReference type="KEGG" id="teu:TEU_09575"/>
<dbReference type="InterPro" id="IPR055458">
    <property type="entry name" value="IFT52_GIFT"/>
</dbReference>
<reference evidence="2 3" key="1">
    <citation type="journal article" date="2015" name="Int. J. Syst. Evol. Microbiol.">
        <title>Thermococcus eurythermalis sp. nov., a conditional piezophilic hyperthermophilic archaeon with a wide temperature range isolated from an oil-immersed chimney in the Guaymas Basin.</title>
        <authorList>
            <person name="Zhao W."/>
            <person name="Zeng X."/>
            <person name="Xiao X."/>
        </authorList>
    </citation>
    <scope>NUCLEOTIDE SEQUENCE [LARGE SCALE GENOMIC DNA]</scope>
    <source>
        <strain evidence="2 3">A501</strain>
    </source>
</reference>
<dbReference type="PANTHER" id="PTHR42834:SF1">
    <property type="entry name" value="ENDONUCLEASE_EXONUCLEASE_PHOSPHATASE FAMILY PROTEIN (AFU_ORTHOLOGUE AFUA_3G09210)"/>
    <property type="match status" value="1"/>
</dbReference>
<evidence type="ECO:0000259" key="1">
    <source>
        <dbReference type="Pfam" id="PF23355"/>
    </source>
</evidence>
<dbReference type="SUPFAM" id="SSF52317">
    <property type="entry name" value="Class I glutamine amidotransferase-like"/>
    <property type="match status" value="1"/>
</dbReference>
<keyword evidence="3" id="KW-1185">Reference proteome</keyword>
<dbReference type="Proteomes" id="UP000029980">
    <property type="component" value="Chromosome"/>
</dbReference>
<accession>A0A097QVQ7</accession>
<dbReference type="HOGENOM" id="CLU_020782_0_0_2"/>
<dbReference type="OrthoDB" id="21342at2157"/>
<dbReference type="Pfam" id="PF23355">
    <property type="entry name" value="IFT52_GIFT"/>
    <property type="match status" value="1"/>
</dbReference>
<dbReference type="AlphaFoldDB" id="A0A097QVQ7"/>
<evidence type="ECO:0000313" key="3">
    <source>
        <dbReference type="Proteomes" id="UP000029980"/>
    </source>
</evidence>
<protein>
    <recommendedName>
        <fullName evidence="1">IFT52 GIFT domain-containing protein</fullName>
    </recommendedName>
</protein>
<proteinExistence type="predicted"/>
<organism evidence="2 3">
    <name type="scientific">Thermococcus eurythermalis</name>
    <dbReference type="NCBI Taxonomy" id="1505907"/>
    <lineage>
        <taxon>Archaea</taxon>
        <taxon>Methanobacteriati</taxon>
        <taxon>Methanobacteriota</taxon>
        <taxon>Thermococci</taxon>
        <taxon>Thermococcales</taxon>
        <taxon>Thermococcaceae</taxon>
        <taxon>Thermococcus</taxon>
    </lineage>
</organism>
<dbReference type="Gene3D" id="3.40.50.880">
    <property type="match status" value="1"/>
</dbReference>
<name>A0A097QVQ7_9EURY</name>
<dbReference type="EMBL" id="CP008887">
    <property type="protein sequence ID" value="AIU70560.1"/>
    <property type="molecule type" value="Genomic_DNA"/>
</dbReference>
<dbReference type="PANTHER" id="PTHR42834">
    <property type="entry name" value="ENDONUCLEASE/EXONUCLEASE/PHOSPHATASE FAMILY PROTEIN (AFU_ORTHOLOGUE AFUA_3G09210)"/>
    <property type="match status" value="1"/>
</dbReference>